<evidence type="ECO:0000313" key="1">
    <source>
        <dbReference type="EMBL" id="MCP2371456.1"/>
    </source>
</evidence>
<protein>
    <recommendedName>
        <fullName evidence="3">4'-phosphopantetheinyl transferase superfamily protein</fullName>
    </recommendedName>
</protein>
<dbReference type="RefSeq" id="WP_157000116.1">
    <property type="nucleotide sequence ID" value="NZ_JAMZDY010000001.1"/>
</dbReference>
<comment type="caution">
    <text evidence="1">The sequence shown here is derived from an EMBL/GenBank/DDBJ whole genome shotgun (WGS) entry which is preliminary data.</text>
</comment>
<dbReference type="AlphaFoldDB" id="A0A9X2KCK4"/>
<dbReference type="GO" id="GO:0008897">
    <property type="term" value="F:holo-[acyl-carrier-protein] synthase activity"/>
    <property type="evidence" value="ECO:0007669"/>
    <property type="project" value="InterPro"/>
</dbReference>
<dbReference type="GO" id="GO:0000287">
    <property type="term" value="F:magnesium ion binding"/>
    <property type="evidence" value="ECO:0007669"/>
    <property type="project" value="InterPro"/>
</dbReference>
<accession>A0A9X2KCK4</accession>
<dbReference type="Proteomes" id="UP001139722">
    <property type="component" value="Unassembled WGS sequence"/>
</dbReference>
<dbReference type="SUPFAM" id="SSF56214">
    <property type="entry name" value="4'-phosphopantetheinyl transferase"/>
    <property type="match status" value="1"/>
</dbReference>
<proteinExistence type="predicted"/>
<dbReference type="InterPro" id="IPR037143">
    <property type="entry name" value="4-PPantetheinyl_Trfase_dom_sf"/>
</dbReference>
<gene>
    <name evidence="1" type="ORF">BJ978_002132</name>
</gene>
<sequence length="212" mass="22096">MDVNPDDEPIELGQTGVRVRVVAGSRRHPGADAVLRALVAETAAVPAGDVELVHACERCGARHGRVTVAYPLTASGSPRYADVAIHGDAIVAATGTRHPLGVAVEPVALAAGAVIDEAALHPDERAALRGLDADEAALARATLWARKTALLRALGHSDFIEPSRLAISDPRLDGGVGRIERGVPEFGSFWRDVVFHDVAVPGRRAATVAVIG</sequence>
<name>A0A9X2KCK4_9MICO</name>
<keyword evidence="2" id="KW-1185">Reference proteome</keyword>
<evidence type="ECO:0000313" key="2">
    <source>
        <dbReference type="Proteomes" id="UP001139722"/>
    </source>
</evidence>
<organism evidence="1 2">
    <name type="scientific">Agromyces terreus</name>
    <dbReference type="NCBI Taxonomy" id="424795"/>
    <lineage>
        <taxon>Bacteria</taxon>
        <taxon>Bacillati</taxon>
        <taxon>Actinomycetota</taxon>
        <taxon>Actinomycetes</taxon>
        <taxon>Micrococcales</taxon>
        <taxon>Microbacteriaceae</taxon>
        <taxon>Agromyces</taxon>
    </lineage>
</organism>
<dbReference type="EMBL" id="JAMZDY010000001">
    <property type="protein sequence ID" value="MCP2371456.1"/>
    <property type="molecule type" value="Genomic_DNA"/>
</dbReference>
<reference evidence="1" key="1">
    <citation type="submission" date="2022-06" db="EMBL/GenBank/DDBJ databases">
        <title>Sequencing the genomes of 1000 actinobacteria strains.</title>
        <authorList>
            <person name="Klenk H.-P."/>
        </authorList>
    </citation>
    <scope>NUCLEOTIDE SEQUENCE</scope>
    <source>
        <strain evidence="1">DSM 22016</strain>
    </source>
</reference>
<evidence type="ECO:0008006" key="3">
    <source>
        <dbReference type="Google" id="ProtNLM"/>
    </source>
</evidence>
<dbReference type="OrthoDB" id="190168at2"/>